<dbReference type="FunCoup" id="F6Y4Z5">
    <property type="interactions" value="75"/>
</dbReference>
<dbReference type="GeneID" id="100181673"/>
<evidence type="ECO:0000256" key="11">
    <source>
        <dbReference type="SAM" id="SignalP"/>
    </source>
</evidence>
<evidence type="ECO:0000256" key="1">
    <source>
        <dbReference type="ARBA" id="ARBA00004115"/>
    </source>
</evidence>
<dbReference type="GO" id="GO:0072546">
    <property type="term" value="C:EMC complex"/>
    <property type="evidence" value="ECO:0000318"/>
    <property type="project" value="GO_Central"/>
</dbReference>
<dbReference type="Ensembl" id="ENSCINT00000019944.3">
    <property type="protein sequence ID" value="ENSCINP00000019944.3"/>
    <property type="gene ID" value="ENSCING00000009824.3"/>
</dbReference>
<reference evidence="12" key="4">
    <citation type="submission" date="2025-09" db="UniProtKB">
        <authorList>
            <consortium name="Ensembl"/>
        </authorList>
    </citation>
    <scope>IDENTIFICATION</scope>
</reference>
<keyword evidence="8 10" id="KW-1133">Transmembrane helix</keyword>
<name>F6Y4Z5_CIOIN</name>
<dbReference type="AlphaFoldDB" id="F6Y4Z5"/>
<dbReference type="Proteomes" id="UP000008144">
    <property type="component" value="Chromosome 4"/>
</dbReference>
<sequence length="217" mass="24212">MWCNPIFVLLFECSYLLSFAATSQDVGSGYLLSLEHSFGDTFTKRGDIYFPNVKGENAVVQNEIALSMEEIKELEKLAINDDFYRVRVSTKVLGAAPSSEDSYVVGIMPAKQLLEANLSTKIDILTDGIGNIISIGITPSSFGIMQVEENEFDSSVTVSMPTTATVPDTYGYLNKMEMERRKKEIADKQPTSFFGKYWMYILPVVVFVMMSNAAQQQ</sequence>
<dbReference type="HOGENOM" id="CLU_065716_2_0_1"/>
<dbReference type="GeneTree" id="ENSGT00940000170046"/>
<dbReference type="EMBL" id="EAAA01002030">
    <property type="status" value="NOT_ANNOTATED_CDS"/>
    <property type="molecule type" value="Genomic_DNA"/>
</dbReference>
<dbReference type="CDD" id="cd22209">
    <property type="entry name" value="EMC10"/>
    <property type="match status" value="1"/>
</dbReference>
<dbReference type="PANTHER" id="PTHR21397:SF4">
    <property type="entry name" value="ER MEMBRANE PROTEIN COMPLEX SUBUNIT 10"/>
    <property type="match status" value="1"/>
</dbReference>
<dbReference type="Pfam" id="PF21203">
    <property type="entry name" value="ECM10"/>
    <property type="match status" value="1"/>
</dbReference>
<accession>F6Y4Z5</accession>
<comment type="similarity">
    <text evidence="2">Belongs to the EMC10 family.</text>
</comment>
<keyword evidence="9 10" id="KW-0472">Membrane</keyword>
<evidence type="ECO:0000256" key="7">
    <source>
        <dbReference type="ARBA" id="ARBA00022824"/>
    </source>
</evidence>
<evidence type="ECO:0000256" key="10">
    <source>
        <dbReference type="SAM" id="Phobius"/>
    </source>
</evidence>
<evidence type="ECO:0000256" key="2">
    <source>
        <dbReference type="ARBA" id="ARBA00007695"/>
    </source>
</evidence>
<reference evidence="12" key="2">
    <citation type="journal article" date="2008" name="Genome Biol.">
        <title>Improved genome assembly and evidence-based global gene model set for the chordate Ciona intestinalis: new insight into intron and operon populations.</title>
        <authorList>
            <person name="Satou Y."/>
            <person name="Mineta K."/>
            <person name="Ogasawara M."/>
            <person name="Sasakura Y."/>
            <person name="Shoguchi E."/>
            <person name="Ueno K."/>
            <person name="Yamada L."/>
            <person name="Matsumoto J."/>
            <person name="Wasserscheid J."/>
            <person name="Dewar K."/>
            <person name="Wiley G.B."/>
            <person name="Macmil S.L."/>
            <person name="Roe B.A."/>
            <person name="Zeller R.W."/>
            <person name="Hastings K.E."/>
            <person name="Lemaire P."/>
            <person name="Lindquist E."/>
            <person name="Endo T."/>
            <person name="Hotta K."/>
            <person name="Inaba K."/>
        </authorList>
    </citation>
    <scope>NUCLEOTIDE SEQUENCE [LARGE SCALE GENOMIC DNA]</scope>
    <source>
        <strain evidence="12">wild type</strain>
    </source>
</reference>
<evidence type="ECO:0000313" key="12">
    <source>
        <dbReference type="Ensembl" id="ENSCINP00000019944.3"/>
    </source>
</evidence>
<protein>
    <recommendedName>
        <fullName evidence="4">ER membrane protein complex subunit 10</fullName>
    </recommendedName>
</protein>
<dbReference type="InParanoid" id="F6Y4Z5"/>
<proteinExistence type="inferred from homology"/>
<dbReference type="STRING" id="7719.ENSCINP00000019944"/>
<dbReference type="OMA" id="CHANANQ"/>
<dbReference type="PANTHER" id="PTHR21397">
    <property type="entry name" value="CHROMATIN COMPLEXES SUBUNIT BAP18-RELATED"/>
    <property type="match status" value="1"/>
</dbReference>
<dbReference type="RefSeq" id="XP_009858388.1">
    <property type="nucleotide sequence ID" value="XM_009860086.3"/>
</dbReference>
<evidence type="ECO:0000256" key="9">
    <source>
        <dbReference type="ARBA" id="ARBA00023136"/>
    </source>
</evidence>
<evidence type="ECO:0000256" key="4">
    <source>
        <dbReference type="ARBA" id="ARBA00020105"/>
    </source>
</evidence>
<evidence type="ECO:0000256" key="5">
    <source>
        <dbReference type="ARBA" id="ARBA00022692"/>
    </source>
</evidence>
<comment type="subunit">
    <text evidence="3">Component of the ER membrane protein complex (EMC).</text>
</comment>
<feature type="chain" id="PRO_5014090445" description="ER membrane protein complex subunit 10" evidence="11">
    <location>
        <begin position="21"/>
        <end position="217"/>
    </location>
</feature>
<keyword evidence="7" id="KW-0256">Endoplasmic reticulum</keyword>
<evidence type="ECO:0000256" key="3">
    <source>
        <dbReference type="ARBA" id="ARBA00011276"/>
    </source>
</evidence>
<evidence type="ECO:0000313" key="13">
    <source>
        <dbReference type="Proteomes" id="UP000008144"/>
    </source>
</evidence>
<organism evidence="12 13">
    <name type="scientific">Ciona intestinalis</name>
    <name type="common">Transparent sea squirt</name>
    <name type="synonym">Ascidia intestinalis</name>
    <dbReference type="NCBI Taxonomy" id="7719"/>
    <lineage>
        <taxon>Eukaryota</taxon>
        <taxon>Metazoa</taxon>
        <taxon>Chordata</taxon>
        <taxon>Tunicata</taxon>
        <taxon>Ascidiacea</taxon>
        <taxon>Phlebobranchia</taxon>
        <taxon>Cionidae</taxon>
        <taxon>Ciona</taxon>
    </lineage>
</organism>
<accession>A0A1W3JH36</accession>
<dbReference type="OrthoDB" id="1894652at2759"/>
<comment type="subcellular location">
    <subcellularLocation>
        <location evidence="1">Endoplasmic reticulum membrane</location>
        <topology evidence="1">Single-pass type I membrane protein</topology>
    </subcellularLocation>
</comment>
<feature type="signal peptide" evidence="11">
    <location>
        <begin position="1"/>
        <end position="20"/>
    </location>
</feature>
<reference evidence="13" key="1">
    <citation type="journal article" date="2002" name="Science">
        <title>The draft genome of Ciona intestinalis: insights into chordate and vertebrate origins.</title>
        <authorList>
            <person name="Dehal P."/>
            <person name="Satou Y."/>
            <person name="Campbell R.K."/>
            <person name="Chapman J."/>
            <person name="Degnan B."/>
            <person name="De Tomaso A."/>
            <person name="Davidson B."/>
            <person name="Di Gregorio A."/>
            <person name="Gelpke M."/>
            <person name="Goodstein D.M."/>
            <person name="Harafuji N."/>
            <person name="Hastings K.E."/>
            <person name="Ho I."/>
            <person name="Hotta K."/>
            <person name="Huang W."/>
            <person name="Kawashima T."/>
            <person name="Lemaire P."/>
            <person name="Martinez D."/>
            <person name="Meinertzhagen I.A."/>
            <person name="Necula S."/>
            <person name="Nonaka M."/>
            <person name="Putnam N."/>
            <person name="Rash S."/>
            <person name="Saiga H."/>
            <person name="Satake M."/>
            <person name="Terry A."/>
            <person name="Yamada L."/>
            <person name="Wang H.G."/>
            <person name="Awazu S."/>
            <person name="Azumi K."/>
            <person name="Boore J."/>
            <person name="Branno M."/>
            <person name="Chin-Bow S."/>
            <person name="DeSantis R."/>
            <person name="Doyle S."/>
            <person name="Francino P."/>
            <person name="Keys D.N."/>
            <person name="Haga S."/>
            <person name="Hayashi H."/>
            <person name="Hino K."/>
            <person name="Imai K.S."/>
            <person name="Inaba K."/>
            <person name="Kano S."/>
            <person name="Kobayashi K."/>
            <person name="Kobayashi M."/>
            <person name="Lee B.I."/>
            <person name="Makabe K.W."/>
            <person name="Manohar C."/>
            <person name="Matassi G."/>
            <person name="Medina M."/>
            <person name="Mochizuki Y."/>
            <person name="Mount S."/>
            <person name="Morishita T."/>
            <person name="Miura S."/>
            <person name="Nakayama A."/>
            <person name="Nishizaka S."/>
            <person name="Nomoto H."/>
            <person name="Ohta F."/>
            <person name="Oishi K."/>
            <person name="Rigoutsos I."/>
            <person name="Sano M."/>
            <person name="Sasaki A."/>
            <person name="Sasakura Y."/>
            <person name="Shoguchi E."/>
            <person name="Shin-i T."/>
            <person name="Spagnuolo A."/>
            <person name="Stainier D."/>
            <person name="Suzuki M.M."/>
            <person name="Tassy O."/>
            <person name="Takatori N."/>
            <person name="Tokuoka M."/>
            <person name="Yagi K."/>
            <person name="Yoshizaki F."/>
            <person name="Wada S."/>
            <person name="Zhang C."/>
            <person name="Hyatt P.D."/>
            <person name="Larimer F."/>
            <person name="Detter C."/>
            <person name="Doggett N."/>
            <person name="Glavina T."/>
            <person name="Hawkins T."/>
            <person name="Richardson P."/>
            <person name="Lucas S."/>
            <person name="Kohara Y."/>
            <person name="Levine M."/>
            <person name="Satoh N."/>
            <person name="Rokhsar D.S."/>
        </authorList>
    </citation>
    <scope>NUCLEOTIDE SEQUENCE [LARGE SCALE GENOMIC DNA]</scope>
</reference>
<keyword evidence="13" id="KW-1185">Reference proteome</keyword>
<evidence type="ECO:0000256" key="6">
    <source>
        <dbReference type="ARBA" id="ARBA00022729"/>
    </source>
</evidence>
<keyword evidence="6 11" id="KW-0732">Signal</keyword>
<reference evidence="12" key="3">
    <citation type="submission" date="2025-08" db="UniProtKB">
        <authorList>
            <consortium name="Ensembl"/>
        </authorList>
    </citation>
    <scope>IDENTIFICATION</scope>
</reference>
<gene>
    <name evidence="12" type="primary">LOC100181673</name>
</gene>
<feature type="transmembrane region" description="Helical" evidence="10">
    <location>
        <begin position="197"/>
        <end position="214"/>
    </location>
</feature>
<evidence type="ECO:0000256" key="8">
    <source>
        <dbReference type="ARBA" id="ARBA00022989"/>
    </source>
</evidence>
<keyword evidence="5 10" id="KW-0812">Transmembrane</keyword>